<keyword evidence="8" id="KW-1185">Reference proteome</keyword>
<organism evidence="7 8">
    <name type="scientific">Arachidicoccus rhizosphaerae</name>
    <dbReference type="NCBI Taxonomy" id="551991"/>
    <lineage>
        <taxon>Bacteria</taxon>
        <taxon>Pseudomonadati</taxon>
        <taxon>Bacteroidota</taxon>
        <taxon>Chitinophagia</taxon>
        <taxon>Chitinophagales</taxon>
        <taxon>Chitinophagaceae</taxon>
        <taxon>Arachidicoccus</taxon>
    </lineage>
</organism>
<name>A0A1H3WKP8_9BACT</name>
<comment type="subcellular location">
    <subcellularLocation>
        <location evidence="1">Cell membrane</location>
        <topology evidence="1">Multi-pass membrane protein</topology>
    </subcellularLocation>
</comment>
<feature type="transmembrane region" description="Helical" evidence="6">
    <location>
        <begin position="123"/>
        <end position="146"/>
    </location>
</feature>
<feature type="transmembrane region" description="Helical" evidence="6">
    <location>
        <begin position="341"/>
        <end position="365"/>
    </location>
</feature>
<dbReference type="EMBL" id="FNQY01000003">
    <property type="protein sequence ID" value="SDZ87695.1"/>
    <property type="molecule type" value="Genomic_DNA"/>
</dbReference>
<feature type="transmembrane region" description="Helical" evidence="6">
    <location>
        <begin position="82"/>
        <end position="103"/>
    </location>
</feature>
<keyword evidence="5 6" id="KW-0472">Membrane</keyword>
<dbReference type="Proteomes" id="UP000199041">
    <property type="component" value="Unassembled WGS sequence"/>
</dbReference>
<feature type="transmembrane region" description="Helical" evidence="6">
    <location>
        <begin position="302"/>
        <end position="321"/>
    </location>
</feature>
<evidence type="ECO:0000256" key="3">
    <source>
        <dbReference type="ARBA" id="ARBA00022692"/>
    </source>
</evidence>
<feature type="transmembrane region" description="Helical" evidence="6">
    <location>
        <begin position="372"/>
        <end position="390"/>
    </location>
</feature>
<evidence type="ECO:0000256" key="1">
    <source>
        <dbReference type="ARBA" id="ARBA00004651"/>
    </source>
</evidence>
<feature type="transmembrane region" description="Helical" evidence="6">
    <location>
        <begin position="431"/>
        <end position="451"/>
    </location>
</feature>
<keyword evidence="3 6" id="KW-0812">Transmembrane</keyword>
<evidence type="ECO:0000256" key="6">
    <source>
        <dbReference type="SAM" id="Phobius"/>
    </source>
</evidence>
<evidence type="ECO:0000256" key="2">
    <source>
        <dbReference type="ARBA" id="ARBA00022475"/>
    </source>
</evidence>
<protein>
    <submittedName>
        <fullName evidence="7">Membrane protein involved in the export of O-antigen and teichoic acid</fullName>
    </submittedName>
</protein>
<keyword evidence="4 6" id="KW-1133">Transmembrane helix</keyword>
<feature type="transmembrane region" description="Helical" evidence="6">
    <location>
        <begin position="457"/>
        <end position="477"/>
    </location>
</feature>
<dbReference type="PANTHER" id="PTHR30250:SF11">
    <property type="entry name" value="O-ANTIGEN TRANSPORTER-RELATED"/>
    <property type="match status" value="1"/>
</dbReference>
<evidence type="ECO:0000313" key="8">
    <source>
        <dbReference type="Proteomes" id="UP000199041"/>
    </source>
</evidence>
<gene>
    <name evidence="7" type="ORF">SAMN05192529_103109</name>
</gene>
<dbReference type="GO" id="GO:0005886">
    <property type="term" value="C:plasma membrane"/>
    <property type="evidence" value="ECO:0007669"/>
    <property type="project" value="UniProtKB-SubCell"/>
</dbReference>
<feature type="transmembrane region" description="Helical" evidence="6">
    <location>
        <begin position="40"/>
        <end position="61"/>
    </location>
</feature>
<dbReference type="OrthoDB" id="88014at2"/>
<proteinExistence type="predicted"/>
<accession>A0A1H3WKP8</accession>
<evidence type="ECO:0000256" key="5">
    <source>
        <dbReference type="ARBA" id="ARBA00023136"/>
    </source>
</evidence>
<reference evidence="7 8" key="1">
    <citation type="submission" date="2016-10" db="EMBL/GenBank/DDBJ databases">
        <authorList>
            <person name="de Groot N.N."/>
        </authorList>
    </citation>
    <scope>NUCLEOTIDE SEQUENCE [LARGE SCALE GENOMIC DNA]</scope>
    <source>
        <strain evidence="7 8">Vu-144</strain>
    </source>
</reference>
<evidence type="ECO:0000313" key="7">
    <source>
        <dbReference type="EMBL" id="SDZ87695.1"/>
    </source>
</evidence>
<dbReference type="InterPro" id="IPR050833">
    <property type="entry name" value="Poly_Biosynth_Transport"/>
</dbReference>
<dbReference type="PANTHER" id="PTHR30250">
    <property type="entry name" value="PST FAMILY PREDICTED COLANIC ACID TRANSPORTER"/>
    <property type="match status" value="1"/>
</dbReference>
<feature type="transmembrane region" description="Helical" evidence="6">
    <location>
        <begin position="182"/>
        <end position="201"/>
    </location>
</feature>
<feature type="transmembrane region" description="Helical" evidence="6">
    <location>
        <begin position="158"/>
        <end position="176"/>
    </location>
</feature>
<feature type="transmembrane region" description="Helical" evidence="6">
    <location>
        <begin position="396"/>
        <end position="419"/>
    </location>
</feature>
<keyword evidence="2" id="KW-1003">Cell membrane</keyword>
<sequence length="497" mass="57211">MGIVRRQSTYSTIFTYLGFAIGALNTMILFPRFFSTEAFGLTRIMIDFSLFFSALSTMGSLNALYKFNPFYKDFLPKGKNDLPYLTLMANLIGSILFLIAAVGFEPFWEKHFGHGSPLFVTHFRLVIPFTISYTAIMVLEAYCWVIKKTIISNIVKELFYRLTTTLFIFFYIMHWISLETFFVLFSYSYVPAILVLMYVVYQNGGVTLYRTISRATKRLYKKILVFTSYHYTGMLIGVLPRTVDGLLIAGLTDKGLENLAIYSIPVYLASIMDGPYRSMLGITTTLISEAWKNKDMAKIKELYHKTSINLLIIGLLIFGVLMPNIDNLIRFNPEYSLAKAIFIVAGLAKIIDLGMGMNAQILLLSKYWRMDFYSSLLFIFINIILDYFMIRHYGVMGAAYGSAIALIFYNIIRFTYLWWLFKLQPFDRKTLYVLLIAAAAIFITWVIPYLGNLYLDAIVRSLVFTILYLPTVIYFKISEDINAMFKGMLQKILPKSR</sequence>
<dbReference type="STRING" id="551991.SAMN05192529_103109"/>
<evidence type="ECO:0000256" key="4">
    <source>
        <dbReference type="ARBA" id="ARBA00022989"/>
    </source>
</evidence>
<dbReference type="AlphaFoldDB" id="A0A1H3WKP8"/>
<dbReference type="RefSeq" id="WP_091393923.1">
    <property type="nucleotide sequence ID" value="NZ_FNQY01000003.1"/>
</dbReference>
<feature type="transmembrane region" description="Helical" evidence="6">
    <location>
        <begin position="12"/>
        <end position="34"/>
    </location>
</feature>